<name>A0A9P4K0W2_9PLEO</name>
<reference evidence="1" key="1">
    <citation type="journal article" date="2020" name="Stud. Mycol.">
        <title>101 Dothideomycetes genomes: a test case for predicting lifestyles and emergence of pathogens.</title>
        <authorList>
            <person name="Haridas S."/>
            <person name="Albert R."/>
            <person name="Binder M."/>
            <person name="Bloem J."/>
            <person name="Labutti K."/>
            <person name="Salamov A."/>
            <person name="Andreopoulos B."/>
            <person name="Baker S."/>
            <person name="Barry K."/>
            <person name="Bills G."/>
            <person name="Bluhm B."/>
            <person name="Cannon C."/>
            <person name="Castanera R."/>
            <person name="Culley D."/>
            <person name="Daum C."/>
            <person name="Ezra D."/>
            <person name="Gonzalez J."/>
            <person name="Henrissat B."/>
            <person name="Kuo A."/>
            <person name="Liang C."/>
            <person name="Lipzen A."/>
            <person name="Lutzoni F."/>
            <person name="Magnuson J."/>
            <person name="Mondo S."/>
            <person name="Nolan M."/>
            <person name="Ohm R."/>
            <person name="Pangilinan J."/>
            <person name="Park H.-J."/>
            <person name="Ramirez L."/>
            <person name="Alfaro M."/>
            <person name="Sun H."/>
            <person name="Tritt A."/>
            <person name="Yoshinaga Y."/>
            <person name="Zwiers L.-H."/>
            <person name="Turgeon B."/>
            <person name="Goodwin S."/>
            <person name="Spatafora J."/>
            <person name="Crous P."/>
            <person name="Grigoriev I."/>
        </authorList>
    </citation>
    <scope>NUCLEOTIDE SEQUENCE</scope>
    <source>
        <strain evidence="1">ATCC 74209</strain>
    </source>
</reference>
<dbReference type="AlphaFoldDB" id="A0A9P4K0W2"/>
<comment type="caution">
    <text evidence="1">The sequence shown here is derived from an EMBL/GenBank/DDBJ whole genome shotgun (WGS) entry which is preliminary data.</text>
</comment>
<gene>
    <name evidence="1" type="ORF">GQ43DRAFT_2977</name>
</gene>
<organism evidence="1 2">
    <name type="scientific">Delitschia confertaspora ATCC 74209</name>
    <dbReference type="NCBI Taxonomy" id="1513339"/>
    <lineage>
        <taxon>Eukaryota</taxon>
        <taxon>Fungi</taxon>
        <taxon>Dikarya</taxon>
        <taxon>Ascomycota</taxon>
        <taxon>Pezizomycotina</taxon>
        <taxon>Dothideomycetes</taxon>
        <taxon>Pleosporomycetidae</taxon>
        <taxon>Pleosporales</taxon>
        <taxon>Delitschiaceae</taxon>
        <taxon>Delitschia</taxon>
    </lineage>
</organism>
<dbReference type="Proteomes" id="UP000799536">
    <property type="component" value="Unassembled WGS sequence"/>
</dbReference>
<proteinExistence type="predicted"/>
<sequence length="160" mass="17929">MKLEVLFDMGTPNFVPVLGDCTGRLYWEIFRWKLLRAVKQLLPLIVEETSTYLVQFVHSIHRLAPLCGSWLGRPNPFGQRIGLCRHPWIATLELCTLSTSYLVIAYPMLHQSLCVSLLDVANGFLGACWGLRRTQSGGICFGIGLERWGAAIVPHSCATR</sequence>
<evidence type="ECO:0000313" key="2">
    <source>
        <dbReference type="Proteomes" id="UP000799536"/>
    </source>
</evidence>
<evidence type="ECO:0000313" key="1">
    <source>
        <dbReference type="EMBL" id="KAF2206083.1"/>
    </source>
</evidence>
<accession>A0A9P4K0W2</accession>
<dbReference type="EMBL" id="ML993846">
    <property type="protein sequence ID" value="KAF2206083.1"/>
    <property type="molecule type" value="Genomic_DNA"/>
</dbReference>
<keyword evidence="2" id="KW-1185">Reference proteome</keyword>
<protein>
    <submittedName>
        <fullName evidence="1">Uncharacterized protein</fullName>
    </submittedName>
</protein>